<keyword evidence="4" id="KW-1185">Reference proteome</keyword>
<reference evidence="3 4" key="1">
    <citation type="submission" date="2015-01" db="EMBL/GenBank/DDBJ databases">
        <title>The Genome Sequence of Fonsecaea multimorphosa CBS 102226.</title>
        <authorList>
            <consortium name="The Broad Institute Genomics Platform"/>
            <person name="Cuomo C."/>
            <person name="de Hoog S."/>
            <person name="Gorbushina A."/>
            <person name="Stielow B."/>
            <person name="Teixiera M."/>
            <person name="Abouelleil A."/>
            <person name="Chapman S.B."/>
            <person name="Priest M."/>
            <person name="Young S.K."/>
            <person name="Wortman J."/>
            <person name="Nusbaum C."/>
            <person name="Birren B."/>
        </authorList>
    </citation>
    <scope>NUCLEOTIDE SEQUENCE [LARGE SCALE GENOMIC DNA]</scope>
    <source>
        <strain evidence="3 4">CBS 102226</strain>
    </source>
</reference>
<feature type="chain" id="PRO_5002246086" evidence="2">
    <location>
        <begin position="22"/>
        <end position="241"/>
    </location>
</feature>
<proteinExistence type="predicted"/>
<dbReference type="EMBL" id="KN848090">
    <property type="protein sequence ID" value="KIX93998.1"/>
    <property type="molecule type" value="Genomic_DNA"/>
</dbReference>
<feature type="region of interest" description="Disordered" evidence="1">
    <location>
        <begin position="217"/>
        <end position="241"/>
    </location>
</feature>
<dbReference type="GeneID" id="27716081"/>
<evidence type="ECO:0000313" key="4">
    <source>
        <dbReference type="Proteomes" id="UP000053411"/>
    </source>
</evidence>
<dbReference type="Proteomes" id="UP000053411">
    <property type="component" value="Unassembled WGS sequence"/>
</dbReference>
<gene>
    <name evidence="3" type="ORF">Z520_10335</name>
</gene>
<keyword evidence="2" id="KW-0732">Signal</keyword>
<protein>
    <submittedName>
        <fullName evidence="3">Uncharacterized protein</fullName>
    </submittedName>
</protein>
<accession>A0A0D2KBJ2</accession>
<dbReference type="AlphaFoldDB" id="A0A0D2KBJ2"/>
<dbReference type="OrthoDB" id="4141760at2759"/>
<sequence length="241" mass="27006">MALKSFVLGVLLFIAVGVCDSAKPIPNGNPSVTMVTAVRRVALRPTSTGISPVAKATLDNNVTAESSPPLPDPPRTCVREALVALANWRLHCDRGSFIPPYKCWTRAPSIERCCGKWVDEDDQNYKGYPSVRISKEVQTGETSWEWQWIPQVDNKGHREVILQTVDEYHSDKTECQRWRAEDRKEFMAFLQNLDDYGIYDADNTGKVLDSTVPRYNPEGGGYYDDGNPKYPSLPDGPPIGW</sequence>
<evidence type="ECO:0000313" key="3">
    <source>
        <dbReference type="EMBL" id="KIX93998.1"/>
    </source>
</evidence>
<evidence type="ECO:0000256" key="1">
    <source>
        <dbReference type="SAM" id="MobiDB-lite"/>
    </source>
</evidence>
<dbReference type="RefSeq" id="XP_016628121.1">
    <property type="nucleotide sequence ID" value="XM_016780828.1"/>
</dbReference>
<dbReference type="VEuPathDB" id="FungiDB:Z520_10335"/>
<evidence type="ECO:0000256" key="2">
    <source>
        <dbReference type="SAM" id="SignalP"/>
    </source>
</evidence>
<name>A0A0D2KBJ2_9EURO</name>
<feature type="signal peptide" evidence="2">
    <location>
        <begin position="1"/>
        <end position="21"/>
    </location>
</feature>
<organism evidence="3 4">
    <name type="scientific">Fonsecaea multimorphosa CBS 102226</name>
    <dbReference type="NCBI Taxonomy" id="1442371"/>
    <lineage>
        <taxon>Eukaryota</taxon>
        <taxon>Fungi</taxon>
        <taxon>Dikarya</taxon>
        <taxon>Ascomycota</taxon>
        <taxon>Pezizomycotina</taxon>
        <taxon>Eurotiomycetes</taxon>
        <taxon>Chaetothyriomycetidae</taxon>
        <taxon>Chaetothyriales</taxon>
        <taxon>Herpotrichiellaceae</taxon>
        <taxon>Fonsecaea</taxon>
    </lineage>
</organism>